<reference evidence="1" key="2">
    <citation type="journal article" date="2015" name="Fish Shellfish Immunol.">
        <title>Early steps in the European eel (Anguilla anguilla)-Vibrio vulnificus interaction in the gills: Role of the RtxA13 toxin.</title>
        <authorList>
            <person name="Callol A."/>
            <person name="Pajuelo D."/>
            <person name="Ebbesson L."/>
            <person name="Teles M."/>
            <person name="MacKenzie S."/>
            <person name="Amaro C."/>
        </authorList>
    </citation>
    <scope>NUCLEOTIDE SEQUENCE</scope>
</reference>
<name>A0A0E9RAM2_ANGAN</name>
<evidence type="ECO:0000313" key="1">
    <source>
        <dbReference type="EMBL" id="JAH25373.1"/>
    </source>
</evidence>
<sequence>MLSVNEAANRWEMTQSVSVFLLIGVWKRQLDISKLPFLSWFIPPKRVIVM</sequence>
<organism evidence="1">
    <name type="scientific">Anguilla anguilla</name>
    <name type="common">European freshwater eel</name>
    <name type="synonym">Muraena anguilla</name>
    <dbReference type="NCBI Taxonomy" id="7936"/>
    <lineage>
        <taxon>Eukaryota</taxon>
        <taxon>Metazoa</taxon>
        <taxon>Chordata</taxon>
        <taxon>Craniata</taxon>
        <taxon>Vertebrata</taxon>
        <taxon>Euteleostomi</taxon>
        <taxon>Actinopterygii</taxon>
        <taxon>Neopterygii</taxon>
        <taxon>Teleostei</taxon>
        <taxon>Anguilliformes</taxon>
        <taxon>Anguillidae</taxon>
        <taxon>Anguilla</taxon>
    </lineage>
</organism>
<reference evidence="1" key="1">
    <citation type="submission" date="2014-11" db="EMBL/GenBank/DDBJ databases">
        <authorList>
            <person name="Amaro Gonzalez C."/>
        </authorList>
    </citation>
    <scope>NUCLEOTIDE SEQUENCE</scope>
</reference>
<proteinExistence type="predicted"/>
<protein>
    <submittedName>
        <fullName evidence="1">Uncharacterized protein</fullName>
    </submittedName>
</protein>
<accession>A0A0E9RAM2</accession>
<dbReference type="AlphaFoldDB" id="A0A0E9RAM2"/>
<dbReference type="EMBL" id="GBXM01083204">
    <property type="protein sequence ID" value="JAH25373.1"/>
    <property type="molecule type" value="Transcribed_RNA"/>
</dbReference>